<dbReference type="InterPro" id="IPR013083">
    <property type="entry name" value="Znf_RING/FYVE/PHD"/>
</dbReference>
<dbReference type="InterPro" id="IPR028941">
    <property type="entry name" value="WHIM2_dom"/>
</dbReference>
<dbReference type="FunFam" id="3.30.40.10:FF:000300">
    <property type="entry name" value="Bromodomain adjacent to zinc finger domain protein 1A"/>
    <property type="match status" value="1"/>
</dbReference>
<feature type="compositionally biased region" description="Acidic residues" evidence="15">
    <location>
        <begin position="1340"/>
        <end position="1355"/>
    </location>
</feature>
<keyword evidence="10 14" id="KW-0539">Nucleus</keyword>
<feature type="compositionally biased region" description="Acidic residues" evidence="15">
    <location>
        <begin position="1284"/>
        <end position="1325"/>
    </location>
</feature>
<evidence type="ECO:0000256" key="3">
    <source>
        <dbReference type="ARBA" id="ARBA00022723"/>
    </source>
</evidence>
<feature type="domain" description="WAC" evidence="19">
    <location>
        <begin position="5"/>
        <end position="112"/>
    </location>
</feature>
<feature type="compositionally biased region" description="Acidic residues" evidence="15">
    <location>
        <begin position="1449"/>
        <end position="1463"/>
    </location>
</feature>
<feature type="domain" description="PHD-type" evidence="17">
    <location>
        <begin position="976"/>
        <end position="1026"/>
    </location>
</feature>
<dbReference type="InterPro" id="IPR018359">
    <property type="entry name" value="Bromodomain_CS"/>
</dbReference>
<feature type="compositionally biased region" description="Acidic residues" evidence="15">
    <location>
        <begin position="1382"/>
        <end position="1403"/>
    </location>
</feature>
<dbReference type="GeneID" id="111249655"/>
<dbReference type="SUPFAM" id="SSF47370">
    <property type="entry name" value="Bromodomain"/>
    <property type="match status" value="1"/>
</dbReference>
<dbReference type="PROSITE" id="PS00633">
    <property type="entry name" value="BROMODOMAIN_1"/>
    <property type="match status" value="1"/>
</dbReference>
<feature type="region of interest" description="Disordered" evidence="15">
    <location>
        <begin position="1259"/>
        <end position="1478"/>
    </location>
</feature>
<dbReference type="InterPro" id="IPR011011">
    <property type="entry name" value="Znf_FYVE_PHD"/>
</dbReference>
<evidence type="ECO:0000259" key="19">
    <source>
        <dbReference type="PROSITE" id="PS51136"/>
    </source>
</evidence>
<feature type="compositionally biased region" description="Basic residues" evidence="15">
    <location>
        <begin position="1467"/>
        <end position="1478"/>
    </location>
</feature>
<keyword evidence="4 13" id="KW-0863">Zinc-finger</keyword>
<dbReference type="GO" id="GO:0008623">
    <property type="term" value="C:CHRAC"/>
    <property type="evidence" value="ECO:0007669"/>
    <property type="project" value="TreeGrafter"/>
</dbReference>
<dbReference type="InterPro" id="IPR019786">
    <property type="entry name" value="Zinc_finger_PHD-type_CS"/>
</dbReference>
<name>A0A7M7K2T4_VARDE</name>
<dbReference type="PROSITE" id="PS50827">
    <property type="entry name" value="DDT"/>
    <property type="match status" value="1"/>
</dbReference>
<keyword evidence="6" id="KW-0805">Transcription regulation</keyword>
<dbReference type="Gene3D" id="3.30.40.10">
    <property type="entry name" value="Zinc/RING finger domain, C3HC4 (zinc finger)"/>
    <property type="match status" value="2"/>
</dbReference>
<evidence type="ECO:0000256" key="4">
    <source>
        <dbReference type="ARBA" id="ARBA00022771"/>
    </source>
</evidence>
<keyword evidence="9" id="KW-0804">Transcription</keyword>
<dbReference type="PROSITE" id="PS01359">
    <property type="entry name" value="ZF_PHD_1"/>
    <property type="match status" value="2"/>
</dbReference>
<keyword evidence="3" id="KW-0479">Metal-binding</keyword>
<feature type="compositionally biased region" description="Basic and acidic residues" evidence="15">
    <location>
        <begin position="246"/>
        <end position="270"/>
    </location>
</feature>
<evidence type="ECO:0000256" key="8">
    <source>
        <dbReference type="ARBA" id="ARBA00023117"/>
    </source>
</evidence>
<sequence length="1478" mass="167356">MVLCWHYCRLASERSMVMKMSDYFARVILCNSLVWTCSLTGKSGLTFQDAQESEEAARQWVRVFPRVLRRPALFVTDLTSRGRLADLVDDVFNFVKDRFFVGEELDYVYNNKRKGGKILRIHPFTAVPKEQKTDSSNKEKNKKKDSSDLLKVVYDIEDEDSGQKFEVLGKDLYRHKKTFTRDRLKVFLKLATEMRNNVLRVKAPIAEKYKISEVKFHDITVGQLPEFVVSPLKRVSKPVPPKKLQKVKEGKVKEKTNKESNKENKVDSTKVPKKSKKKPDDTPKSDATKKEKISQKKDAEDKLLRTMFMVEWSKPRDDLSVDGLRDLPVATSFDCRIPQEALSDAFLVLEFFSAFTQELGVKDYFLSGLTFDILERAVTETDIIGPLGDIFQILLTNLFKLKEAESQFNYSYTTPSDDQPEAIYQAQKAAGRTMRQIRKVLGFSLPQLTLDKFTLSEVLRLHIESSGAPGVTKKAGSMDAAEDPGLAFSINNPHIVDVLRRCSIFELEIADKLKLLRVIVEQLLCTDGVRDMIEEAVDAHKAARIELRKLRILARPGSGPDDRPQVSPREFDRREQELKQKLRSAQEKIMMAPLGEDRAFRRYYLAYSIPAVIIEDDVVNIGEECIAGGTPKQKMTNHSPAFMKQFLQNYGKDNVSLSMLTALKEVTNSSPEKLSREEHSRLTCTGDQQTCLVHNRNLSRDTWRFVSTREQLDEIIASLDVRGVREKALKIALNADIENLRSAIDRTPLFVLNRNFENSRKTKLPSQFIRDSGLHDVKPSFALELSFREILLGLEERITAGNLGYLKKDRNLWRNRMIEILDAVGEKKTAAEINALQSKAPMSEVIDELCDALIALGHSVEKKVLMAPLGEAEPPSKVKKKKEGPDGLPSIKGNIATWIREMKPNAVPEVNGVHKKKDNITGLADFADSDSKDEESSSEEEDETPKGEGHMLNLPRLFLLMYSLERSVMWTRSIANAACLVCRKKSNPDQMLLCDGCDRGYHLYCLKPPLDAVPQGDWFCSQCAPIPLSPRKRKQAPVDLSSEEEEEEEKENDSEIDENQDVCHACETGGELVLCDSCPRAYHLECCQLKRVPRGPFKCPTCVKGPTRKKTRGSPPATKVKFKSGKNVRRMLDMGVVEDVESFDYNVCSNLLKQLVKLDDAWPFLASVTRKDAPDYHKVIKRPMDFGTLQGKLNDMKYRNNASFISDVLQIFANCCVYNKPRSDVVKAATSLSATFCEMLVQVGLECYIELKDSILEETEESSGWSQGKPRSAQSKTNGNADTDNNDEDDYESEEGSDNENDDEDEEQDNGGEDEDDCDDDDETEDGSKHNNNKIGASNEENDDDNEDDDDEDGEGHEKSADNSEDDVEAEETRDESHDNGGEDEDDEEEDEEDDDDDDDDEDYGSKKTFIAARRKKSSLSSPKSKKDTQRKRIGSAIRTRKRKRGGANDDDEEEEEDSADEDYTPKRRSVSTRRISY</sequence>
<evidence type="ECO:0000256" key="11">
    <source>
        <dbReference type="ARBA" id="ARBA00068253"/>
    </source>
</evidence>
<evidence type="ECO:0000259" key="16">
    <source>
        <dbReference type="PROSITE" id="PS50014"/>
    </source>
</evidence>
<keyword evidence="7" id="KW-0175">Coiled coil</keyword>
<keyword evidence="8 12" id="KW-0103">Bromodomain</keyword>
<dbReference type="Pfam" id="PF00439">
    <property type="entry name" value="Bromodomain"/>
    <property type="match status" value="1"/>
</dbReference>
<evidence type="ECO:0000256" key="9">
    <source>
        <dbReference type="ARBA" id="ARBA00023163"/>
    </source>
</evidence>
<dbReference type="GO" id="GO:0008270">
    <property type="term" value="F:zinc ion binding"/>
    <property type="evidence" value="ECO:0007669"/>
    <property type="project" value="UniProtKB-KW"/>
</dbReference>
<dbReference type="InterPro" id="IPR019787">
    <property type="entry name" value="Znf_PHD-finger"/>
</dbReference>
<dbReference type="GO" id="GO:0000228">
    <property type="term" value="C:nuclear chromosome"/>
    <property type="evidence" value="ECO:0007669"/>
    <property type="project" value="TreeGrafter"/>
</dbReference>
<evidence type="ECO:0000313" key="21">
    <source>
        <dbReference type="Proteomes" id="UP000594260"/>
    </source>
</evidence>
<dbReference type="PRINTS" id="PR00503">
    <property type="entry name" value="BROMODOMAIN"/>
</dbReference>
<feature type="compositionally biased region" description="Acidic residues" evidence="15">
    <location>
        <begin position="1041"/>
        <end position="1056"/>
    </location>
</feature>
<dbReference type="SMART" id="SM00297">
    <property type="entry name" value="BROMO"/>
    <property type="match status" value="1"/>
</dbReference>
<dbReference type="PANTHER" id="PTHR46510">
    <property type="entry name" value="BROMODOMAIN ADJACENT TO ZINC FINGER DOMAIN PROTEIN 1A"/>
    <property type="match status" value="1"/>
</dbReference>
<evidence type="ECO:0000256" key="1">
    <source>
        <dbReference type="ARBA" id="ARBA00004123"/>
    </source>
</evidence>
<feature type="compositionally biased region" description="Acidic residues" evidence="15">
    <location>
        <begin position="927"/>
        <end position="943"/>
    </location>
</feature>
<evidence type="ECO:0000256" key="13">
    <source>
        <dbReference type="PROSITE-ProRule" id="PRU00146"/>
    </source>
</evidence>
<evidence type="ECO:0000259" key="17">
    <source>
        <dbReference type="PROSITE" id="PS50016"/>
    </source>
</evidence>
<dbReference type="InterPro" id="IPR001965">
    <property type="entry name" value="Znf_PHD"/>
</dbReference>
<feature type="compositionally biased region" description="Basic residues" evidence="15">
    <location>
        <begin position="1429"/>
        <end position="1446"/>
    </location>
</feature>
<evidence type="ECO:0000256" key="5">
    <source>
        <dbReference type="ARBA" id="ARBA00022833"/>
    </source>
</evidence>
<dbReference type="GO" id="GO:0031445">
    <property type="term" value="P:regulation of heterochromatin formation"/>
    <property type="evidence" value="ECO:0007669"/>
    <property type="project" value="TreeGrafter"/>
</dbReference>
<evidence type="ECO:0000256" key="2">
    <source>
        <dbReference type="ARBA" id="ARBA00022553"/>
    </source>
</evidence>
<dbReference type="RefSeq" id="XP_022659523.1">
    <property type="nucleotide sequence ID" value="XM_022803788.1"/>
</dbReference>
<keyword evidence="21" id="KW-1185">Reference proteome</keyword>
<dbReference type="Pfam" id="PF00628">
    <property type="entry name" value="PHD"/>
    <property type="match status" value="1"/>
</dbReference>
<dbReference type="InterPro" id="IPR013136">
    <property type="entry name" value="WSTF_Acf1_Cbp146"/>
</dbReference>
<dbReference type="GO" id="GO:0006338">
    <property type="term" value="P:chromatin remodeling"/>
    <property type="evidence" value="ECO:0007669"/>
    <property type="project" value="InterPro"/>
</dbReference>
<evidence type="ECO:0000256" key="10">
    <source>
        <dbReference type="ARBA" id="ARBA00023242"/>
    </source>
</evidence>
<organism evidence="20 21">
    <name type="scientific">Varroa destructor</name>
    <name type="common">Honeybee mite</name>
    <dbReference type="NCBI Taxonomy" id="109461"/>
    <lineage>
        <taxon>Eukaryota</taxon>
        <taxon>Metazoa</taxon>
        <taxon>Ecdysozoa</taxon>
        <taxon>Arthropoda</taxon>
        <taxon>Chelicerata</taxon>
        <taxon>Arachnida</taxon>
        <taxon>Acari</taxon>
        <taxon>Parasitiformes</taxon>
        <taxon>Mesostigmata</taxon>
        <taxon>Gamasina</taxon>
        <taxon>Dermanyssoidea</taxon>
        <taxon>Varroidae</taxon>
        <taxon>Varroa</taxon>
    </lineage>
</organism>
<dbReference type="InterPro" id="IPR036427">
    <property type="entry name" value="Bromodomain-like_sf"/>
</dbReference>
<dbReference type="GO" id="GO:0003677">
    <property type="term" value="F:DNA binding"/>
    <property type="evidence" value="ECO:0007669"/>
    <property type="project" value="TreeGrafter"/>
</dbReference>
<dbReference type="Gene3D" id="1.20.920.10">
    <property type="entry name" value="Bromodomain-like"/>
    <property type="match status" value="1"/>
</dbReference>
<feature type="region of interest" description="Disordered" evidence="15">
    <location>
        <begin position="921"/>
        <end position="950"/>
    </location>
</feature>
<dbReference type="SUPFAM" id="SSF57903">
    <property type="entry name" value="FYVE/PHD zinc finger"/>
    <property type="match status" value="2"/>
</dbReference>
<reference evidence="20" key="1">
    <citation type="submission" date="2021-01" db="UniProtKB">
        <authorList>
            <consortium name="EnsemblMetazoa"/>
        </authorList>
    </citation>
    <scope>IDENTIFICATION</scope>
</reference>
<feature type="compositionally biased region" description="Acidic residues" evidence="15">
    <location>
        <begin position="1363"/>
        <end position="1374"/>
    </location>
</feature>
<evidence type="ECO:0000259" key="18">
    <source>
        <dbReference type="PROSITE" id="PS50827"/>
    </source>
</evidence>
<dbReference type="PROSITE" id="PS50014">
    <property type="entry name" value="BROMODOMAIN_2"/>
    <property type="match status" value="1"/>
</dbReference>
<feature type="domain" description="PHD-type" evidence="17">
    <location>
        <begin position="1060"/>
        <end position="1105"/>
    </location>
</feature>
<evidence type="ECO:0000256" key="15">
    <source>
        <dbReference type="SAM" id="MobiDB-lite"/>
    </source>
</evidence>
<dbReference type="InterPro" id="IPR047171">
    <property type="entry name" value="BAZ1A"/>
</dbReference>
<keyword evidence="5" id="KW-0862">Zinc</keyword>
<evidence type="ECO:0000256" key="14">
    <source>
        <dbReference type="PROSITE-ProRule" id="PRU00475"/>
    </source>
</evidence>
<dbReference type="SMART" id="SM00571">
    <property type="entry name" value="DDT"/>
    <property type="match status" value="1"/>
</dbReference>
<feature type="region of interest" description="Disordered" evidence="15">
    <location>
        <begin position="238"/>
        <end position="298"/>
    </location>
</feature>
<feature type="domain" description="Bromo" evidence="16">
    <location>
        <begin position="1156"/>
        <end position="1226"/>
    </location>
</feature>
<evidence type="ECO:0000256" key="6">
    <source>
        <dbReference type="ARBA" id="ARBA00023015"/>
    </source>
</evidence>
<feature type="compositionally biased region" description="Basic and acidic residues" evidence="15">
    <location>
        <begin position="278"/>
        <end position="298"/>
    </location>
</feature>
<feature type="domain" description="DDT" evidence="18">
    <location>
        <begin position="339"/>
        <end position="404"/>
    </location>
</feature>
<dbReference type="Proteomes" id="UP000594260">
    <property type="component" value="Unplaced"/>
</dbReference>
<proteinExistence type="predicted"/>
<dbReference type="Pfam" id="PF15612">
    <property type="entry name" value="WHIM1"/>
    <property type="match status" value="1"/>
</dbReference>
<evidence type="ECO:0000256" key="12">
    <source>
        <dbReference type="PROSITE-ProRule" id="PRU00035"/>
    </source>
</evidence>
<comment type="subcellular location">
    <subcellularLocation>
        <location evidence="1 14">Nucleus</location>
    </subcellularLocation>
</comment>
<dbReference type="InterPro" id="IPR028942">
    <property type="entry name" value="WHIM1_dom"/>
</dbReference>
<evidence type="ECO:0000313" key="20">
    <source>
        <dbReference type="EnsemblMetazoa" id="XP_022659523"/>
    </source>
</evidence>
<dbReference type="InterPro" id="IPR018501">
    <property type="entry name" value="DDT_dom"/>
</dbReference>
<dbReference type="Pfam" id="PF10537">
    <property type="entry name" value="WAC_Acf1_DNA_bd"/>
    <property type="match status" value="1"/>
</dbReference>
<keyword evidence="2" id="KW-0597">Phosphoprotein</keyword>
<dbReference type="PROSITE" id="PS51136">
    <property type="entry name" value="WAC"/>
    <property type="match status" value="1"/>
</dbReference>
<dbReference type="InterPro" id="IPR059153">
    <property type="entry name" value="NSD_PHD-1st"/>
</dbReference>
<dbReference type="EnsemblMetazoa" id="XM_022803788">
    <property type="protein sequence ID" value="XP_022659523"/>
    <property type="gene ID" value="LOC111249655"/>
</dbReference>
<dbReference type="GO" id="GO:0045740">
    <property type="term" value="P:positive regulation of DNA replication"/>
    <property type="evidence" value="ECO:0007669"/>
    <property type="project" value="TreeGrafter"/>
</dbReference>
<dbReference type="GO" id="GO:0006355">
    <property type="term" value="P:regulation of DNA-templated transcription"/>
    <property type="evidence" value="ECO:0007669"/>
    <property type="project" value="TreeGrafter"/>
</dbReference>
<feature type="region of interest" description="Disordered" evidence="15">
    <location>
        <begin position="1034"/>
        <end position="1056"/>
    </location>
</feature>
<evidence type="ECO:0000256" key="7">
    <source>
        <dbReference type="ARBA" id="ARBA00023054"/>
    </source>
</evidence>
<dbReference type="Pfam" id="PF23011">
    <property type="entry name" value="PHD-1st_NSD"/>
    <property type="match status" value="1"/>
</dbReference>
<dbReference type="InterPro" id="IPR001487">
    <property type="entry name" value="Bromodomain"/>
</dbReference>
<dbReference type="PANTHER" id="PTHR46510:SF1">
    <property type="entry name" value="BROMODOMAIN ADJACENT TO ZINC FINGER DOMAIN PROTEIN 1A"/>
    <property type="match status" value="1"/>
</dbReference>
<dbReference type="Pfam" id="PF15613">
    <property type="entry name" value="WSD"/>
    <property type="match status" value="1"/>
</dbReference>
<protein>
    <recommendedName>
        <fullName evidence="11">Bromodomain adjacent to zinc finger domain protein 1A</fullName>
    </recommendedName>
</protein>
<accession>A0A7M7K2T4</accession>
<dbReference type="SMART" id="SM00249">
    <property type="entry name" value="PHD"/>
    <property type="match status" value="2"/>
</dbReference>
<dbReference type="PROSITE" id="PS50016">
    <property type="entry name" value="ZF_PHD_2"/>
    <property type="match status" value="2"/>
</dbReference>